<dbReference type="CDD" id="cd00303">
    <property type="entry name" value="retropepsin_like"/>
    <property type="match status" value="2"/>
</dbReference>
<dbReference type="InterPro" id="IPR021109">
    <property type="entry name" value="Peptidase_aspartic_dom_sf"/>
</dbReference>
<comment type="caution">
    <text evidence="2">The sequence shown here is derived from an EMBL/GenBank/DDBJ whole genome shotgun (WGS) entry which is preliminary data.</text>
</comment>
<dbReference type="Gene3D" id="2.40.70.10">
    <property type="entry name" value="Acid Proteases"/>
    <property type="match status" value="1"/>
</dbReference>
<keyword evidence="3" id="KW-1185">Reference proteome</keyword>
<proteinExistence type="predicted"/>
<feature type="compositionally biased region" description="Polar residues" evidence="1">
    <location>
        <begin position="339"/>
        <end position="355"/>
    </location>
</feature>
<gene>
    <name evidence="2" type="ORF">B0T19DRAFT_383414</name>
</gene>
<organism evidence="2 3">
    <name type="scientific">Cercophora scortea</name>
    <dbReference type="NCBI Taxonomy" id="314031"/>
    <lineage>
        <taxon>Eukaryota</taxon>
        <taxon>Fungi</taxon>
        <taxon>Dikarya</taxon>
        <taxon>Ascomycota</taxon>
        <taxon>Pezizomycotina</taxon>
        <taxon>Sordariomycetes</taxon>
        <taxon>Sordariomycetidae</taxon>
        <taxon>Sordariales</taxon>
        <taxon>Lasiosphaeriaceae</taxon>
        <taxon>Cercophora</taxon>
    </lineage>
</organism>
<feature type="region of interest" description="Disordered" evidence="1">
    <location>
        <begin position="314"/>
        <end position="385"/>
    </location>
</feature>
<dbReference type="Proteomes" id="UP001286456">
    <property type="component" value="Unassembled WGS sequence"/>
</dbReference>
<evidence type="ECO:0000313" key="3">
    <source>
        <dbReference type="Proteomes" id="UP001286456"/>
    </source>
</evidence>
<dbReference type="AlphaFoldDB" id="A0AAE0J130"/>
<evidence type="ECO:0000256" key="1">
    <source>
        <dbReference type="SAM" id="MobiDB-lite"/>
    </source>
</evidence>
<protein>
    <submittedName>
        <fullName evidence="2">Uncharacterized protein</fullName>
    </submittedName>
</protein>
<accession>A0AAE0J130</accession>
<reference evidence="2" key="1">
    <citation type="journal article" date="2023" name="Mol. Phylogenet. Evol.">
        <title>Genome-scale phylogeny and comparative genomics of the fungal order Sordariales.</title>
        <authorList>
            <person name="Hensen N."/>
            <person name="Bonometti L."/>
            <person name="Westerberg I."/>
            <person name="Brannstrom I.O."/>
            <person name="Guillou S."/>
            <person name="Cros-Aarteil S."/>
            <person name="Calhoun S."/>
            <person name="Haridas S."/>
            <person name="Kuo A."/>
            <person name="Mondo S."/>
            <person name="Pangilinan J."/>
            <person name="Riley R."/>
            <person name="LaButti K."/>
            <person name="Andreopoulos B."/>
            <person name="Lipzen A."/>
            <person name="Chen C."/>
            <person name="Yan M."/>
            <person name="Daum C."/>
            <person name="Ng V."/>
            <person name="Clum A."/>
            <person name="Steindorff A."/>
            <person name="Ohm R.A."/>
            <person name="Martin F."/>
            <person name="Silar P."/>
            <person name="Natvig D.O."/>
            <person name="Lalanne C."/>
            <person name="Gautier V."/>
            <person name="Ament-Velasquez S.L."/>
            <person name="Kruys A."/>
            <person name="Hutchinson M.I."/>
            <person name="Powell A.J."/>
            <person name="Barry K."/>
            <person name="Miller A.N."/>
            <person name="Grigoriev I.V."/>
            <person name="Debuchy R."/>
            <person name="Gladieux P."/>
            <person name="Hiltunen Thoren M."/>
            <person name="Johannesson H."/>
        </authorList>
    </citation>
    <scope>NUCLEOTIDE SEQUENCE</scope>
    <source>
        <strain evidence="2">SMH4131-1</strain>
    </source>
</reference>
<sequence>MIINSDSGPVEVTACPDTGSDKNIISRALINDMGLEMTRSTVDTKQFELANGRLVEAVGEVVVSCSFGAGNPHENSQALQCLFFVFSSLAVPIIMGLEFLSETETHTKHRDRLVEQTIPSAQALSVNSVGRPGRNLVCQLGSYVGLASADTGSDLDLVSPQFASTRAFQMESAVHQIQFADGSFGLTSGIIRAQFSVGSLCEIKGFVASGETADREFYVLQNLTSDIIVGQETLEMFDVFRNHADSLIPDPLALGTSDLNIIRYVGKMERKVTKAVKGTTQAFKTIFSWDGSGSVANDLATVPEFLGLEAQRENARRELESQQSSPCRNHHDASAGPELSQSSTDSQPDENTSLFPGQRMSFCSVRGCPRSRNGGGENPRKRRRE</sequence>
<name>A0AAE0J130_9PEZI</name>
<evidence type="ECO:0000313" key="2">
    <source>
        <dbReference type="EMBL" id="KAK3334206.1"/>
    </source>
</evidence>
<reference evidence="2" key="2">
    <citation type="submission" date="2023-06" db="EMBL/GenBank/DDBJ databases">
        <authorList>
            <consortium name="Lawrence Berkeley National Laboratory"/>
            <person name="Haridas S."/>
            <person name="Hensen N."/>
            <person name="Bonometti L."/>
            <person name="Westerberg I."/>
            <person name="Brannstrom I.O."/>
            <person name="Guillou S."/>
            <person name="Cros-Aarteil S."/>
            <person name="Calhoun S."/>
            <person name="Kuo A."/>
            <person name="Mondo S."/>
            <person name="Pangilinan J."/>
            <person name="Riley R."/>
            <person name="Labutti K."/>
            <person name="Andreopoulos B."/>
            <person name="Lipzen A."/>
            <person name="Chen C."/>
            <person name="Yanf M."/>
            <person name="Daum C."/>
            <person name="Ng V."/>
            <person name="Clum A."/>
            <person name="Steindorff A."/>
            <person name="Ohm R."/>
            <person name="Martin F."/>
            <person name="Silar P."/>
            <person name="Natvig D."/>
            <person name="Lalanne C."/>
            <person name="Gautier V."/>
            <person name="Ament-Velasquez S.L."/>
            <person name="Kruys A."/>
            <person name="Hutchinson M.I."/>
            <person name="Powell A.J."/>
            <person name="Barry K."/>
            <person name="Miller A.N."/>
            <person name="Grigoriev I.V."/>
            <person name="Debuchy R."/>
            <person name="Gladieux P."/>
            <person name="Thoren M.H."/>
            <person name="Johannesson H."/>
        </authorList>
    </citation>
    <scope>NUCLEOTIDE SEQUENCE</scope>
    <source>
        <strain evidence="2">SMH4131-1</strain>
    </source>
</reference>
<dbReference type="EMBL" id="JAUEPO010000002">
    <property type="protein sequence ID" value="KAK3334206.1"/>
    <property type="molecule type" value="Genomic_DNA"/>
</dbReference>